<gene>
    <name evidence="3" type="ORF">BJ987_005286</name>
</gene>
<dbReference type="InterPro" id="IPR001765">
    <property type="entry name" value="Carbonic_anhydrase"/>
</dbReference>
<dbReference type="EMBL" id="JAGGMR010000001">
    <property type="protein sequence ID" value="MBP2192385.1"/>
    <property type="molecule type" value="Genomic_DNA"/>
</dbReference>
<proteinExistence type="inferred from homology"/>
<comment type="function">
    <text evidence="2">Catalyzes the reversible hydration of carbon dioxide to form bicarbonate.</text>
</comment>
<dbReference type="Proteomes" id="UP001519325">
    <property type="component" value="Unassembled WGS sequence"/>
</dbReference>
<evidence type="ECO:0000256" key="1">
    <source>
        <dbReference type="ARBA" id="ARBA00006217"/>
    </source>
</evidence>
<comment type="caution">
    <text evidence="3">The sequence shown here is derived from an EMBL/GenBank/DDBJ whole genome shotgun (WGS) entry which is preliminary data.</text>
</comment>
<dbReference type="SMART" id="SM00947">
    <property type="entry name" value="Pro_CA"/>
    <property type="match status" value="1"/>
</dbReference>
<organism evidence="3 4">
    <name type="scientific">Nocardia goodfellowii</name>
    <dbReference type="NCBI Taxonomy" id="882446"/>
    <lineage>
        <taxon>Bacteria</taxon>
        <taxon>Bacillati</taxon>
        <taxon>Actinomycetota</taxon>
        <taxon>Actinomycetes</taxon>
        <taxon>Mycobacteriales</taxon>
        <taxon>Nocardiaceae</taxon>
        <taxon>Nocardia</taxon>
    </lineage>
</organism>
<evidence type="ECO:0000313" key="4">
    <source>
        <dbReference type="Proteomes" id="UP001519325"/>
    </source>
</evidence>
<keyword evidence="4" id="KW-1185">Reference proteome</keyword>
<dbReference type="GO" id="GO:0004089">
    <property type="term" value="F:carbonate dehydratase activity"/>
    <property type="evidence" value="ECO:0007669"/>
    <property type="project" value="UniProtKB-EC"/>
</dbReference>
<reference evidence="3 4" key="1">
    <citation type="submission" date="2021-03" db="EMBL/GenBank/DDBJ databases">
        <title>Sequencing the genomes of 1000 actinobacteria strains.</title>
        <authorList>
            <person name="Klenk H.-P."/>
        </authorList>
    </citation>
    <scope>NUCLEOTIDE SEQUENCE [LARGE SCALE GENOMIC DNA]</scope>
    <source>
        <strain evidence="3 4">DSM 45516</strain>
    </source>
</reference>
<protein>
    <submittedName>
        <fullName evidence="3">Carbonic anhydrase</fullName>
        <ecNumber evidence="3">4.2.1.1</ecNumber>
    </submittedName>
</protein>
<dbReference type="RefSeq" id="WP_245366133.1">
    <property type="nucleotide sequence ID" value="NZ_JAGGMR010000001.1"/>
</dbReference>
<dbReference type="Gene3D" id="3.40.1050.10">
    <property type="entry name" value="Carbonic anhydrase"/>
    <property type="match status" value="1"/>
</dbReference>
<comment type="similarity">
    <text evidence="1">Belongs to the beta-class carbonic anhydrase family.</text>
</comment>
<dbReference type="Pfam" id="PF00484">
    <property type="entry name" value="Pro_CA"/>
    <property type="match status" value="1"/>
</dbReference>
<evidence type="ECO:0000256" key="2">
    <source>
        <dbReference type="ARBA" id="ARBA00024993"/>
    </source>
</evidence>
<dbReference type="InterPro" id="IPR036874">
    <property type="entry name" value="Carbonic_anhydrase_sf"/>
</dbReference>
<name>A0ABS4QL17_9NOCA</name>
<dbReference type="PANTHER" id="PTHR11002:SF79">
    <property type="entry name" value="CARBONIC ANHYDRASE 2"/>
    <property type="match status" value="1"/>
</dbReference>
<sequence>MRTEHVAHTSPIAAWKSLCAGNRRFVTGTPRRRTRAALAGLVDGQRPSAVVFGCGDSRVATEIIFDQGLGDMFVVRTAGHVIDSAVLGSIEYGVAVLRAPLIVVLGHERCGAVAAALDALDNGVAPGGFVQCVVDRVTPSIVRGRRAGLTEVEEFEARHVEETARLLMRRSSTIADRVAVGDLAIACATYRLGDGQAQLRSAIGALDQPGVEPPPTSRECT</sequence>
<evidence type="ECO:0000313" key="3">
    <source>
        <dbReference type="EMBL" id="MBP2192385.1"/>
    </source>
</evidence>
<keyword evidence="3" id="KW-0456">Lyase</keyword>
<accession>A0ABS4QL17</accession>
<dbReference type="PANTHER" id="PTHR11002">
    <property type="entry name" value="CARBONIC ANHYDRASE"/>
    <property type="match status" value="1"/>
</dbReference>
<dbReference type="SUPFAM" id="SSF53056">
    <property type="entry name" value="beta-carbonic anhydrase, cab"/>
    <property type="match status" value="1"/>
</dbReference>
<dbReference type="EC" id="4.2.1.1" evidence="3"/>